<evidence type="ECO:0000313" key="6">
    <source>
        <dbReference type="EMBL" id="EMD26048.1"/>
    </source>
</evidence>
<dbReference type="Gene3D" id="1.10.10.10">
    <property type="entry name" value="Winged helix-like DNA-binding domain superfamily/Winged helix DNA-binding domain"/>
    <property type="match status" value="1"/>
</dbReference>
<dbReference type="GO" id="GO:0006352">
    <property type="term" value="P:DNA-templated transcription initiation"/>
    <property type="evidence" value="ECO:0007669"/>
    <property type="project" value="InterPro"/>
</dbReference>
<proteinExistence type="predicted"/>
<dbReference type="NCBIfam" id="TIGR02937">
    <property type="entry name" value="sigma70-ECF"/>
    <property type="match status" value="1"/>
</dbReference>
<dbReference type="Proteomes" id="UP000014137">
    <property type="component" value="Unassembled WGS sequence"/>
</dbReference>
<evidence type="ECO:0000313" key="7">
    <source>
        <dbReference type="EMBL" id="OOC01872.1"/>
    </source>
</evidence>
<dbReference type="EMBL" id="MUXN01000027">
    <property type="protein sequence ID" value="OOC01872.1"/>
    <property type="molecule type" value="Genomic_DNA"/>
</dbReference>
<keyword evidence="3" id="KW-0238">DNA-binding</keyword>
<dbReference type="GO" id="GO:0003677">
    <property type="term" value="F:DNA binding"/>
    <property type="evidence" value="ECO:0007669"/>
    <property type="project" value="UniProtKB-KW"/>
</dbReference>
<dbReference type="InterPro" id="IPR014284">
    <property type="entry name" value="RNA_pol_sigma-70_dom"/>
</dbReference>
<keyword evidence="1" id="KW-0805">Transcription regulation</keyword>
<dbReference type="Proteomes" id="UP000188551">
    <property type="component" value="Unassembled WGS sequence"/>
</dbReference>
<reference evidence="7 9" key="2">
    <citation type="submission" date="2017-02" db="EMBL/GenBank/DDBJ databases">
        <title>Amycolatopsis azurea DSM 43854 draft genome.</title>
        <authorList>
            <person name="Mayilraj S."/>
        </authorList>
    </citation>
    <scope>NUCLEOTIDE SEQUENCE [LARGE SCALE GENOMIC DNA]</scope>
    <source>
        <strain evidence="7 9">DSM 43854</strain>
    </source>
</reference>
<dbReference type="InterPro" id="IPR013324">
    <property type="entry name" value="RNA_pol_sigma_r3/r4-like"/>
</dbReference>
<organism evidence="6 8">
    <name type="scientific">Amycolatopsis azurea DSM 43854</name>
    <dbReference type="NCBI Taxonomy" id="1238180"/>
    <lineage>
        <taxon>Bacteria</taxon>
        <taxon>Bacillati</taxon>
        <taxon>Actinomycetota</taxon>
        <taxon>Actinomycetes</taxon>
        <taxon>Pseudonocardiales</taxon>
        <taxon>Pseudonocardiaceae</taxon>
        <taxon>Amycolatopsis</taxon>
    </lineage>
</organism>
<accession>M2PNC8</accession>
<dbReference type="InterPro" id="IPR039425">
    <property type="entry name" value="RNA_pol_sigma-70-like"/>
</dbReference>
<keyword evidence="2" id="KW-0731">Sigma factor</keyword>
<sequence>MVLVRCVVSRCWRGRVPKRAASTDAAQRGNIRDSRALAGWLITTARREAQRLRQGAARTGPLTDDLVETAISGDPAPDEQTPRAERDRRLWRAFVKLPKRDQELLRLLVVNKASHKEVTEAMGLSVGSVGPTRGRAVGRLRKLLEDEEATHPVDAALVDRLRAAGFTGPEFDQFAELVIAHAQPLVQTWITTGDIFRKATHAGHTMLRMPDHLTAGEAGGLAQDTVFAAWTTLKCVYMAIMSLDPTGTGRKRWTMRWKPALNAFEIAFDGRLAAGRK</sequence>
<evidence type="ECO:0000256" key="1">
    <source>
        <dbReference type="ARBA" id="ARBA00023015"/>
    </source>
</evidence>
<gene>
    <name evidence="7" type="ORF">B0293_36810</name>
    <name evidence="6" type="ORF">C791_3990</name>
</gene>
<dbReference type="PANTHER" id="PTHR43133:SF8">
    <property type="entry name" value="RNA POLYMERASE SIGMA FACTOR HI_1459-RELATED"/>
    <property type="match status" value="1"/>
</dbReference>
<dbReference type="PANTHER" id="PTHR43133">
    <property type="entry name" value="RNA POLYMERASE ECF-TYPE SIGMA FACTO"/>
    <property type="match status" value="1"/>
</dbReference>
<evidence type="ECO:0000256" key="3">
    <source>
        <dbReference type="ARBA" id="ARBA00023125"/>
    </source>
</evidence>
<keyword evidence="9" id="KW-1185">Reference proteome</keyword>
<reference evidence="6 8" key="1">
    <citation type="submission" date="2012-10" db="EMBL/GenBank/DDBJ databases">
        <title>Genome assembly of Amycolatopsis azurea DSM 43854.</title>
        <authorList>
            <person name="Khatri I."/>
            <person name="Kaur I."/>
            <person name="Subramanian S."/>
            <person name="Mayilraj S."/>
        </authorList>
    </citation>
    <scope>NUCLEOTIDE SEQUENCE [LARGE SCALE GENOMIC DNA]</scope>
    <source>
        <strain evidence="6 8">DSM 43854</strain>
    </source>
</reference>
<comment type="caution">
    <text evidence="6">The sequence shown here is derived from an EMBL/GenBank/DDBJ whole genome shotgun (WGS) entry which is preliminary data.</text>
</comment>
<evidence type="ECO:0000256" key="4">
    <source>
        <dbReference type="ARBA" id="ARBA00023163"/>
    </source>
</evidence>
<dbReference type="SUPFAM" id="SSF88659">
    <property type="entry name" value="Sigma3 and sigma4 domains of RNA polymerase sigma factors"/>
    <property type="match status" value="1"/>
</dbReference>
<evidence type="ECO:0000256" key="5">
    <source>
        <dbReference type="SAM" id="MobiDB-lite"/>
    </source>
</evidence>
<feature type="region of interest" description="Disordered" evidence="5">
    <location>
        <begin position="52"/>
        <end position="85"/>
    </location>
</feature>
<evidence type="ECO:0000256" key="2">
    <source>
        <dbReference type="ARBA" id="ARBA00023082"/>
    </source>
</evidence>
<dbReference type="PATRIC" id="fig|1238180.3.peg.4322"/>
<dbReference type="OrthoDB" id="265863at2"/>
<dbReference type="InterPro" id="IPR036388">
    <property type="entry name" value="WH-like_DNA-bd_sf"/>
</dbReference>
<name>M2PNC8_9PSEU</name>
<protein>
    <submittedName>
        <fullName evidence="6">Putative RNA polymerase sigma factor</fullName>
    </submittedName>
</protein>
<evidence type="ECO:0000313" key="9">
    <source>
        <dbReference type="Proteomes" id="UP000188551"/>
    </source>
</evidence>
<dbReference type="AlphaFoldDB" id="M2PNC8"/>
<dbReference type="GO" id="GO:0016987">
    <property type="term" value="F:sigma factor activity"/>
    <property type="evidence" value="ECO:0007669"/>
    <property type="project" value="UniProtKB-KW"/>
</dbReference>
<evidence type="ECO:0000313" key="8">
    <source>
        <dbReference type="Proteomes" id="UP000014137"/>
    </source>
</evidence>
<dbReference type="EMBL" id="ANMG01000038">
    <property type="protein sequence ID" value="EMD26048.1"/>
    <property type="molecule type" value="Genomic_DNA"/>
</dbReference>
<keyword evidence="4" id="KW-0804">Transcription</keyword>